<name>A0AA85FYL2_9TREM</name>
<dbReference type="SUPFAM" id="SSF55961">
    <property type="entry name" value="Bet v1-like"/>
    <property type="match status" value="1"/>
</dbReference>
<dbReference type="PANTHER" id="PTHR19308:SF8">
    <property type="entry name" value="STAR-RELATED LIPID TRANSFER PROTEIN 7, MITOCHONDRIAL"/>
    <property type="match status" value="1"/>
</dbReference>
<dbReference type="GO" id="GO:0008289">
    <property type="term" value="F:lipid binding"/>
    <property type="evidence" value="ECO:0007669"/>
    <property type="project" value="InterPro"/>
</dbReference>
<dbReference type="Proteomes" id="UP000050792">
    <property type="component" value="Unassembled WGS sequence"/>
</dbReference>
<dbReference type="PANTHER" id="PTHR19308">
    <property type="entry name" value="PHOSPHATIDYLCHOLINE TRANSFER PROTEIN"/>
    <property type="match status" value="1"/>
</dbReference>
<dbReference type="InterPro" id="IPR023393">
    <property type="entry name" value="START-like_dom_sf"/>
</dbReference>
<dbReference type="Gene3D" id="3.30.530.20">
    <property type="match status" value="1"/>
</dbReference>
<keyword evidence="3" id="KW-1185">Reference proteome</keyword>
<evidence type="ECO:0000313" key="3">
    <source>
        <dbReference type="Proteomes" id="UP000050792"/>
    </source>
</evidence>
<proteinExistence type="predicted"/>
<dbReference type="GO" id="GO:0005737">
    <property type="term" value="C:cytoplasm"/>
    <property type="evidence" value="ECO:0007669"/>
    <property type="project" value="UniProtKB-ARBA"/>
</dbReference>
<keyword evidence="1" id="KW-0732">Signal</keyword>
<reference evidence="3" key="1">
    <citation type="submission" date="2022-06" db="EMBL/GenBank/DDBJ databases">
        <authorList>
            <person name="Berger JAMES D."/>
            <person name="Berger JAMES D."/>
        </authorList>
    </citation>
    <scope>NUCLEOTIDE SEQUENCE [LARGE SCALE GENOMIC DNA]</scope>
</reference>
<dbReference type="PROSITE" id="PS50848">
    <property type="entry name" value="START"/>
    <property type="match status" value="1"/>
</dbReference>
<dbReference type="WBParaSite" id="SRDH1_67020.2">
    <property type="protein sequence ID" value="SRDH1_67020.2"/>
    <property type="gene ID" value="SRDH1_67020"/>
</dbReference>
<dbReference type="InterPro" id="IPR002913">
    <property type="entry name" value="START_lipid-bd_dom"/>
</dbReference>
<feature type="signal peptide" evidence="1">
    <location>
        <begin position="1"/>
        <end position="20"/>
    </location>
</feature>
<organism evidence="3 4">
    <name type="scientific">Schistosoma rodhaini</name>
    <dbReference type="NCBI Taxonomy" id="6188"/>
    <lineage>
        <taxon>Eukaryota</taxon>
        <taxon>Metazoa</taxon>
        <taxon>Spiralia</taxon>
        <taxon>Lophotrochozoa</taxon>
        <taxon>Platyhelminthes</taxon>
        <taxon>Trematoda</taxon>
        <taxon>Digenea</taxon>
        <taxon>Strigeidida</taxon>
        <taxon>Schistosomatoidea</taxon>
        <taxon>Schistosomatidae</taxon>
        <taxon>Schistosoma</taxon>
    </lineage>
</organism>
<dbReference type="AlphaFoldDB" id="A0AA85FYL2"/>
<evidence type="ECO:0000259" key="2">
    <source>
        <dbReference type="PROSITE" id="PS50848"/>
    </source>
</evidence>
<evidence type="ECO:0000313" key="4">
    <source>
        <dbReference type="WBParaSite" id="SRDH1_67020.2"/>
    </source>
</evidence>
<protein>
    <recommendedName>
        <fullName evidence="2">START domain-containing protein</fullName>
    </recommendedName>
</protein>
<dbReference type="InterPro" id="IPR051213">
    <property type="entry name" value="START_lipid_transfer"/>
</dbReference>
<reference evidence="4" key="2">
    <citation type="submission" date="2023-11" db="UniProtKB">
        <authorList>
            <consortium name="WormBaseParasite"/>
        </authorList>
    </citation>
    <scope>IDENTIFICATION</scope>
</reference>
<sequence length="618" mass="71088">MKFITVLYNMVLFLISKTQRWICGCLHGFRDAFLFLWSFCQKHVLQSPISVQLHSLALNFSSQIEKACCQPDSTFLRFLSSTHRTLLANLFLCRHSGTLIFRRLREKYFSLHSNINTDSRLFITQKVLLGGSLISFAQDKITDEEVLTTLKSFSVNGDSNNSNKSSSFVVVENNTIEEDTCSPVKDRTRNEHCESWDPPLTLMIRELRKTYLNRISMFSHPTTEPVIVDDSCISACDPDPHVDEISNEDHFSASLSSLFMDLNIQPDGTGFVDESWELVYDRTSMHVWRRPLTVPQVNGERNPPKSNAKYEYRVCGQFRDISASSFLEVQLNLDYRRKWDDKIVELHCITPNNDTHIKDLDIIRWVVRFPFPMVDREYVYVRRWWIQPTEFSLNTEKSLASHKDNSSESIPLSQDNTTKNISTRRYAYLISRCSADFKEKCTQSSDISSVKSSWENIKKRGPVQVHEYHSEMLIESHGEFNQNGLNYYLIYYDDPCLPINGSPIKLFSVRAIEEFMTKLHKAALQLCHVGLPIGIRPIIYDSNSNTTNNNNTNTTDSEIKLDSNQDLFNASKLISPSSTSPTTKKQFCGKKLNSYFFTDRHPSELNNNYIDSTAAALS</sequence>
<evidence type="ECO:0000256" key="1">
    <source>
        <dbReference type="SAM" id="SignalP"/>
    </source>
</evidence>
<feature type="domain" description="START" evidence="2">
    <location>
        <begin position="273"/>
        <end position="528"/>
    </location>
</feature>
<accession>A0AA85FYL2</accession>
<feature type="chain" id="PRO_5041739101" description="START domain-containing protein" evidence="1">
    <location>
        <begin position="21"/>
        <end position="618"/>
    </location>
</feature>